<comment type="caution">
    <text evidence="1">The sequence shown here is derived from an EMBL/GenBank/DDBJ whole genome shotgun (WGS) entry which is preliminary data.</text>
</comment>
<reference evidence="1" key="1">
    <citation type="submission" date="2021-06" db="EMBL/GenBank/DDBJ databases">
        <title>44 bacteria genomes isolated from Dapeng, Shenzhen.</title>
        <authorList>
            <person name="Zheng W."/>
            <person name="Yu S."/>
            <person name="Huang Y."/>
        </authorList>
    </citation>
    <scope>NUCLEOTIDE SEQUENCE</scope>
    <source>
        <strain evidence="1">DP5N28-2</strain>
    </source>
</reference>
<proteinExistence type="predicted"/>
<keyword evidence="2" id="KW-1185">Reference proteome</keyword>
<organism evidence="1 2">
    <name type="scientific">Membranihabitans marinus</name>
    <dbReference type="NCBI Taxonomy" id="1227546"/>
    <lineage>
        <taxon>Bacteria</taxon>
        <taxon>Pseudomonadati</taxon>
        <taxon>Bacteroidota</taxon>
        <taxon>Saprospiria</taxon>
        <taxon>Saprospirales</taxon>
        <taxon>Saprospiraceae</taxon>
        <taxon>Membranihabitans</taxon>
    </lineage>
</organism>
<sequence>MAIKFSILILSLRFLLFGDGDPNHHPMAMVDGWDLSEVSSEEMAFSLTDDSTGVEYEVVLLNDTDGLPEAYTSYVTTPVCDDTLCALMHIRLYWNLLGNYIGFDTVSGLPLTKNDHIEFLDEDYKKLHRLLLDDHSIIKRKEKKDLFDEDIKRVSEVVDAVTGATAKEIKKVVVDGALYSSYTLYHIVHGGLSDSIRSDAERRYSASLQNKLLVSDHADYQLFALKKLDKTDFVNHRDRIIELIHRTVPLNRLYLMKKMPETMWQDQEVQEEVSGFFGDLEVNSKSYFLKKLESMDQMSPKAILNLVKQMELMSQNQLKIFMRILNNDNLSDDVVRTLNEKLEDPALIYGYLVKEFLEQ</sequence>
<evidence type="ECO:0000313" key="1">
    <source>
        <dbReference type="EMBL" id="MBY5959487.1"/>
    </source>
</evidence>
<dbReference type="RefSeq" id="WP_222581025.1">
    <property type="nucleotide sequence ID" value="NZ_JAHVHU010000015.1"/>
</dbReference>
<accession>A0A953L868</accession>
<name>A0A953L868_9BACT</name>
<gene>
    <name evidence="1" type="ORF">KUV50_15150</name>
</gene>
<dbReference type="AlphaFoldDB" id="A0A953L868"/>
<evidence type="ECO:0000313" key="2">
    <source>
        <dbReference type="Proteomes" id="UP000753961"/>
    </source>
</evidence>
<protein>
    <submittedName>
        <fullName evidence="1">Uncharacterized protein</fullName>
    </submittedName>
</protein>
<dbReference type="EMBL" id="JAHVHU010000015">
    <property type="protein sequence ID" value="MBY5959487.1"/>
    <property type="molecule type" value="Genomic_DNA"/>
</dbReference>
<dbReference type="Proteomes" id="UP000753961">
    <property type="component" value="Unassembled WGS sequence"/>
</dbReference>